<dbReference type="SUPFAM" id="SSF56235">
    <property type="entry name" value="N-terminal nucleophile aminohydrolases (Ntn hydrolases)"/>
    <property type="match status" value="1"/>
</dbReference>
<dbReference type="GO" id="GO:0005829">
    <property type="term" value="C:cytosol"/>
    <property type="evidence" value="ECO:0007669"/>
    <property type="project" value="TreeGrafter"/>
</dbReference>
<comment type="pathway">
    <text evidence="1">Amino-acid biosynthesis; L-asparagine biosynthesis; L-asparagine from L-aspartate (L-Gln route): step 1/1.</text>
</comment>
<evidence type="ECO:0000256" key="11">
    <source>
        <dbReference type="PIRSR" id="PIRSR001589-3"/>
    </source>
</evidence>
<feature type="binding site" evidence="10">
    <location>
        <position position="259"/>
    </location>
    <ligand>
        <name>ATP</name>
        <dbReference type="ChEBI" id="CHEBI:30616"/>
    </ligand>
</feature>
<evidence type="ECO:0000259" key="12">
    <source>
        <dbReference type="PROSITE" id="PS51278"/>
    </source>
</evidence>
<dbReference type="PANTHER" id="PTHR43284">
    <property type="entry name" value="ASPARAGINE SYNTHETASE (GLUTAMINE-HYDROLYZING)"/>
    <property type="match status" value="1"/>
</dbReference>
<dbReference type="PROSITE" id="PS51278">
    <property type="entry name" value="GATASE_TYPE_2"/>
    <property type="match status" value="1"/>
</dbReference>
<dbReference type="GO" id="GO:0005524">
    <property type="term" value="F:ATP binding"/>
    <property type="evidence" value="ECO:0007669"/>
    <property type="project" value="UniProtKB-KW"/>
</dbReference>
<evidence type="ECO:0000256" key="4">
    <source>
        <dbReference type="ARBA" id="ARBA00022741"/>
    </source>
</evidence>
<evidence type="ECO:0000256" key="1">
    <source>
        <dbReference type="ARBA" id="ARBA00005187"/>
    </source>
</evidence>
<accession>A0A7W7WWZ1</accession>
<feature type="active site" description="For GATase activity" evidence="9">
    <location>
        <position position="2"/>
    </location>
</feature>
<dbReference type="Pfam" id="PF13537">
    <property type="entry name" value="GATase_7"/>
    <property type="match status" value="1"/>
</dbReference>
<name>A0A7W7WWZ1_9PSEU</name>
<dbReference type="RefSeq" id="WP_184670678.1">
    <property type="nucleotide sequence ID" value="NZ_BAABAI010000022.1"/>
</dbReference>
<feature type="domain" description="Glutamine amidotransferase type-2" evidence="12">
    <location>
        <begin position="2"/>
        <end position="212"/>
    </location>
</feature>
<reference evidence="13 14" key="1">
    <citation type="submission" date="2020-08" db="EMBL/GenBank/DDBJ databases">
        <title>Sequencing the genomes of 1000 actinobacteria strains.</title>
        <authorList>
            <person name="Klenk H.-P."/>
        </authorList>
    </citation>
    <scope>NUCLEOTIDE SEQUENCE [LARGE SCALE GENOMIC DNA]</scope>
    <source>
        <strain evidence="13 14">DSM 45084</strain>
    </source>
</reference>
<keyword evidence="14" id="KW-1185">Reference proteome</keyword>
<evidence type="ECO:0000256" key="5">
    <source>
        <dbReference type="ARBA" id="ARBA00022840"/>
    </source>
</evidence>
<dbReference type="SUPFAM" id="SSF52402">
    <property type="entry name" value="Adenine nucleotide alpha hydrolases-like"/>
    <property type="match status" value="1"/>
</dbReference>
<dbReference type="PANTHER" id="PTHR43284:SF1">
    <property type="entry name" value="ASPARAGINE SYNTHETASE"/>
    <property type="match status" value="1"/>
</dbReference>
<evidence type="ECO:0000256" key="10">
    <source>
        <dbReference type="PIRSR" id="PIRSR001589-2"/>
    </source>
</evidence>
<keyword evidence="13" id="KW-0436">Ligase</keyword>
<comment type="similarity">
    <text evidence="2">Belongs to the asparagine synthetase family.</text>
</comment>
<dbReference type="EMBL" id="JACHJS010000001">
    <property type="protein sequence ID" value="MBB4966586.1"/>
    <property type="molecule type" value="Genomic_DNA"/>
</dbReference>
<feature type="binding site" evidence="10">
    <location>
        <position position="100"/>
    </location>
    <ligand>
        <name>L-glutamine</name>
        <dbReference type="ChEBI" id="CHEBI:58359"/>
    </ligand>
</feature>
<dbReference type="Gene3D" id="3.40.50.620">
    <property type="entry name" value="HUPs"/>
    <property type="match status" value="1"/>
</dbReference>
<dbReference type="GO" id="GO:0006529">
    <property type="term" value="P:asparagine biosynthetic process"/>
    <property type="evidence" value="ECO:0007669"/>
    <property type="project" value="UniProtKB-KW"/>
</dbReference>
<dbReference type="InterPro" id="IPR029055">
    <property type="entry name" value="Ntn_hydrolases_N"/>
</dbReference>
<evidence type="ECO:0000313" key="14">
    <source>
        <dbReference type="Proteomes" id="UP000542674"/>
    </source>
</evidence>
<comment type="caution">
    <text evidence="13">The sequence shown here is derived from an EMBL/GenBank/DDBJ whole genome shotgun (WGS) entry which is preliminary data.</text>
</comment>
<evidence type="ECO:0000256" key="8">
    <source>
        <dbReference type="ARBA" id="ARBA00048741"/>
    </source>
</evidence>
<dbReference type="GO" id="GO:0004066">
    <property type="term" value="F:asparagine synthase (glutamine-hydrolyzing) activity"/>
    <property type="evidence" value="ECO:0007669"/>
    <property type="project" value="UniProtKB-EC"/>
</dbReference>
<keyword evidence="7 9" id="KW-0315">Glutamine amidotransferase</keyword>
<dbReference type="CDD" id="cd01991">
    <property type="entry name" value="Asn_synthase_B_C"/>
    <property type="match status" value="1"/>
</dbReference>
<evidence type="ECO:0000256" key="3">
    <source>
        <dbReference type="ARBA" id="ARBA00012737"/>
    </source>
</evidence>
<keyword evidence="6 9" id="KW-0061">Asparagine biosynthesis</keyword>
<evidence type="ECO:0000256" key="9">
    <source>
        <dbReference type="PIRSR" id="PIRSR001589-1"/>
    </source>
</evidence>
<dbReference type="Proteomes" id="UP000542674">
    <property type="component" value="Unassembled WGS sequence"/>
</dbReference>
<evidence type="ECO:0000313" key="13">
    <source>
        <dbReference type="EMBL" id="MBB4966586.1"/>
    </source>
</evidence>
<dbReference type="PIRSF" id="PIRSF001589">
    <property type="entry name" value="Asn_synthetase_glu-h"/>
    <property type="match status" value="1"/>
</dbReference>
<organism evidence="13 14">
    <name type="scientific">Saccharothrix violaceirubra</name>
    <dbReference type="NCBI Taxonomy" id="413306"/>
    <lineage>
        <taxon>Bacteria</taxon>
        <taxon>Bacillati</taxon>
        <taxon>Actinomycetota</taxon>
        <taxon>Actinomycetes</taxon>
        <taxon>Pseudonocardiales</taxon>
        <taxon>Pseudonocardiaceae</taxon>
        <taxon>Saccharothrix</taxon>
    </lineage>
</organism>
<proteinExistence type="inferred from homology"/>
<dbReference type="AlphaFoldDB" id="A0A7W7WWZ1"/>
<dbReference type="Pfam" id="PF00733">
    <property type="entry name" value="Asn_synthase"/>
    <property type="match status" value="1"/>
</dbReference>
<feature type="site" description="Important for beta-aspartyl-AMP intermediate formation" evidence="11">
    <location>
        <position position="368"/>
    </location>
</feature>
<protein>
    <recommendedName>
        <fullName evidence="3">asparagine synthase (glutamine-hydrolyzing)</fullName>
        <ecNumber evidence="3">6.3.5.4</ecNumber>
    </recommendedName>
</protein>
<dbReference type="InterPro" id="IPR033738">
    <property type="entry name" value="AsnB_N"/>
</dbReference>
<dbReference type="InterPro" id="IPR006426">
    <property type="entry name" value="Asn_synth_AEB"/>
</dbReference>
<evidence type="ECO:0000256" key="7">
    <source>
        <dbReference type="ARBA" id="ARBA00022962"/>
    </source>
</evidence>
<dbReference type="Gene3D" id="3.60.20.10">
    <property type="entry name" value="Glutamine Phosphoribosylpyrophosphate, subunit 1, domain 1"/>
    <property type="match status" value="1"/>
</dbReference>
<dbReference type="InterPro" id="IPR051786">
    <property type="entry name" value="ASN_synthetase/amidase"/>
</dbReference>
<keyword evidence="9" id="KW-0028">Amino-acid biosynthesis</keyword>
<feature type="binding site" evidence="10">
    <location>
        <begin position="366"/>
        <end position="367"/>
    </location>
    <ligand>
        <name>ATP</name>
        <dbReference type="ChEBI" id="CHEBI:30616"/>
    </ligand>
</feature>
<keyword evidence="5 10" id="KW-0067">ATP-binding</keyword>
<evidence type="ECO:0000256" key="2">
    <source>
        <dbReference type="ARBA" id="ARBA00005752"/>
    </source>
</evidence>
<keyword evidence="4 10" id="KW-0547">Nucleotide-binding</keyword>
<dbReference type="InterPro" id="IPR017932">
    <property type="entry name" value="GATase_2_dom"/>
</dbReference>
<dbReference type="EC" id="6.3.5.4" evidence="3"/>
<dbReference type="NCBIfam" id="TIGR01536">
    <property type="entry name" value="asn_synth_AEB"/>
    <property type="match status" value="1"/>
</dbReference>
<sequence>MCGITGRVAFDRDLTRSPEVIEAMTATLSRRGPDDSGVWVDGPVALGHTRLAVIDLPGGRQPMVARTPDGPVVLVYSGEVYNHRELRARLRDHPFRTASDTEVVLRGYLEWGEEIAERLDGMYAFAVWDGRRDALVLIRDRMGVKPLYYHPTPAGLVFGSEPKALHADPAVDRVLDTDGLREAVARVKTPGHAFWSGMRELLPGTVLTATRAGLRTRTYWTLSAREHRDDLPTTVATVRRLLGEAVARQSVADVPHCALLSGGLDSSAITVLSPAGTRTMSVEFAGQEHVADVNRPDADAPFVRDVVAHVGTEHRAVVLDAARLADPAVRATAVAAWDLPISMGDLSTSLHLLFTAVRETATVALSGESADELFGGYSWCHDGRPKTTFPWRAALAPLMTDRMYHPDLVASLDVGTYVADRYREALAEVPPGADVTTHLNLTRMNRMLLDRKDRMSMATGLEVRVPFCDTALVEYVYSVPSALTTFDGREKSLLRAAVAPLLPPSVVGRRKAMYPTTNQSAYVSAIQGQAADLLSSDHAVTPLFDTAFLRAAASAEVVSPVERTGLETYLDMAAWVDATSPKLDLN</sequence>
<dbReference type="CDD" id="cd00712">
    <property type="entry name" value="AsnB"/>
    <property type="match status" value="1"/>
</dbReference>
<dbReference type="InterPro" id="IPR014729">
    <property type="entry name" value="Rossmann-like_a/b/a_fold"/>
</dbReference>
<comment type="catalytic activity">
    <reaction evidence="8">
        <text>L-aspartate + L-glutamine + ATP + H2O = L-asparagine + L-glutamate + AMP + diphosphate + H(+)</text>
        <dbReference type="Rhea" id="RHEA:12228"/>
        <dbReference type="ChEBI" id="CHEBI:15377"/>
        <dbReference type="ChEBI" id="CHEBI:15378"/>
        <dbReference type="ChEBI" id="CHEBI:29985"/>
        <dbReference type="ChEBI" id="CHEBI:29991"/>
        <dbReference type="ChEBI" id="CHEBI:30616"/>
        <dbReference type="ChEBI" id="CHEBI:33019"/>
        <dbReference type="ChEBI" id="CHEBI:58048"/>
        <dbReference type="ChEBI" id="CHEBI:58359"/>
        <dbReference type="ChEBI" id="CHEBI:456215"/>
        <dbReference type="EC" id="6.3.5.4"/>
    </reaction>
</comment>
<evidence type="ECO:0000256" key="6">
    <source>
        <dbReference type="ARBA" id="ARBA00022888"/>
    </source>
</evidence>
<gene>
    <name evidence="13" type="ORF">F4559_003945</name>
</gene>
<dbReference type="InterPro" id="IPR001962">
    <property type="entry name" value="Asn_synthase"/>
</dbReference>